<dbReference type="GO" id="GO:0005975">
    <property type="term" value="P:carbohydrate metabolic process"/>
    <property type="evidence" value="ECO:0007669"/>
    <property type="project" value="InterPro"/>
</dbReference>
<dbReference type="Proteomes" id="UP000054047">
    <property type="component" value="Unassembled WGS sequence"/>
</dbReference>
<protein>
    <submittedName>
        <fullName evidence="1">Uncharacterized protein</fullName>
    </submittedName>
</protein>
<dbReference type="OrthoDB" id="1923667at2759"/>
<name>A0A0C2FJN6_9BILA</name>
<dbReference type="InterPro" id="IPR024705">
    <property type="entry name" value="Ssp411"/>
</dbReference>
<gene>
    <name evidence="1" type="ORF">ANCDUO_24873</name>
</gene>
<reference evidence="1 2" key="1">
    <citation type="submission" date="2013-12" db="EMBL/GenBank/DDBJ databases">
        <title>Draft genome of the parsitic nematode Ancylostoma duodenale.</title>
        <authorList>
            <person name="Mitreva M."/>
        </authorList>
    </citation>
    <scope>NUCLEOTIDE SEQUENCE [LARGE SCALE GENOMIC DNA]</scope>
    <source>
        <strain evidence="1 2">Zhejiang</strain>
    </source>
</reference>
<dbReference type="SUPFAM" id="SSF48208">
    <property type="entry name" value="Six-hairpin glycosidases"/>
    <property type="match status" value="1"/>
</dbReference>
<dbReference type="InterPro" id="IPR008928">
    <property type="entry name" value="6-hairpin_glycosidase_sf"/>
</dbReference>
<dbReference type="EMBL" id="KN774010">
    <property type="protein sequence ID" value="KIH45091.1"/>
    <property type="molecule type" value="Genomic_DNA"/>
</dbReference>
<dbReference type="PANTHER" id="PTHR42899">
    <property type="entry name" value="SPERMATOGENESIS-ASSOCIATED PROTEIN 20"/>
    <property type="match status" value="1"/>
</dbReference>
<organism evidence="1 2">
    <name type="scientific">Ancylostoma duodenale</name>
    <dbReference type="NCBI Taxonomy" id="51022"/>
    <lineage>
        <taxon>Eukaryota</taxon>
        <taxon>Metazoa</taxon>
        <taxon>Ecdysozoa</taxon>
        <taxon>Nematoda</taxon>
        <taxon>Chromadorea</taxon>
        <taxon>Rhabditida</taxon>
        <taxon>Rhabditina</taxon>
        <taxon>Rhabditomorpha</taxon>
        <taxon>Strongyloidea</taxon>
        <taxon>Ancylostomatidae</taxon>
        <taxon>Ancylostomatinae</taxon>
        <taxon>Ancylostoma</taxon>
    </lineage>
</organism>
<proteinExistence type="predicted"/>
<dbReference type="AlphaFoldDB" id="A0A0C2FJN6"/>
<evidence type="ECO:0000313" key="1">
    <source>
        <dbReference type="EMBL" id="KIH45091.1"/>
    </source>
</evidence>
<keyword evidence="2" id="KW-1185">Reference proteome</keyword>
<sequence>AIALQRPAHVERAVKTVEFLKKHLMDESGHLLRAAYRREDGSVQNTASPVYAFSDDYAFLIQGLLDLYQVKPDSFRRSTPQRSVERKG</sequence>
<dbReference type="PANTHER" id="PTHR42899:SF1">
    <property type="entry name" value="SPERMATOGENESIS-ASSOCIATED PROTEIN 20"/>
    <property type="match status" value="1"/>
</dbReference>
<feature type="non-terminal residue" evidence="1">
    <location>
        <position position="1"/>
    </location>
</feature>
<accession>A0A0C2FJN6</accession>
<evidence type="ECO:0000313" key="2">
    <source>
        <dbReference type="Proteomes" id="UP000054047"/>
    </source>
</evidence>